<proteinExistence type="predicted"/>
<gene>
    <name evidence="1" type="ORF">GGQ54_002498</name>
</gene>
<keyword evidence="2" id="KW-1185">Reference proteome</keyword>
<accession>A0A7Z0DAX6</accession>
<organism evidence="1 2">
    <name type="scientific">Naumannella cuiyingiana</name>
    <dbReference type="NCBI Taxonomy" id="1347891"/>
    <lineage>
        <taxon>Bacteria</taxon>
        <taxon>Bacillati</taxon>
        <taxon>Actinomycetota</taxon>
        <taxon>Actinomycetes</taxon>
        <taxon>Propionibacteriales</taxon>
        <taxon>Propionibacteriaceae</taxon>
        <taxon>Naumannella</taxon>
    </lineage>
</organism>
<dbReference type="EMBL" id="JACBZS010000001">
    <property type="protein sequence ID" value="NYI71938.1"/>
    <property type="molecule type" value="Genomic_DNA"/>
</dbReference>
<comment type="caution">
    <text evidence="1">The sequence shown here is derived from an EMBL/GenBank/DDBJ whole genome shotgun (WGS) entry which is preliminary data.</text>
</comment>
<evidence type="ECO:0000313" key="1">
    <source>
        <dbReference type="EMBL" id="NYI71938.1"/>
    </source>
</evidence>
<name>A0A7Z0DAX6_9ACTN</name>
<dbReference type="AlphaFoldDB" id="A0A7Z0DAX6"/>
<protein>
    <submittedName>
        <fullName evidence="1">Uncharacterized protein</fullName>
    </submittedName>
</protein>
<dbReference type="RefSeq" id="WP_179445699.1">
    <property type="nucleotide sequence ID" value="NZ_JACBZS010000001.1"/>
</dbReference>
<evidence type="ECO:0000313" key="2">
    <source>
        <dbReference type="Proteomes" id="UP000527616"/>
    </source>
</evidence>
<reference evidence="1 2" key="1">
    <citation type="submission" date="2020-07" db="EMBL/GenBank/DDBJ databases">
        <title>Sequencing the genomes of 1000 actinobacteria strains.</title>
        <authorList>
            <person name="Klenk H.-P."/>
        </authorList>
    </citation>
    <scope>NUCLEOTIDE SEQUENCE [LARGE SCALE GENOMIC DNA]</scope>
    <source>
        <strain evidence="1 2">DSM 103164</strain>
    </source>
</reference>
<dbReference type="Proteomes" id="UP000527616">
    <property type="component" value="Unassembled WGS sequence"/>
</dbReference>
<sequence>MNRPGRDVPRTGQRFTVRRRLPDGGVGDVIGVLIFHDDQQLVLTDRRGRNHTIARADVIASRRVPDRPGGTR</sequence>